<keyword evidence="3" id="KW-1185">Reference proteome</keyword>
<feature type="region of interest" description="Disordered" evidence="1">
    <location>
        <begin position="210"/>
        <end position="258"/>
    </location>
</feature>
<feature type="compositionally biased region" description="Acidic residues" evidence="1">
    <location>
        <begin position="25"/>
        <end position="36"/>
    </location>
</feature>
<gene>
    <name evidence="2" type="ORF">Z520_00816</name>
</gene>
<sequence>MSQNTFTLPILGPRNRAAPTHDADADTDAEASDIPDAETTASTPTVKAPATETPAETSPPNKESVTDPTLLSACKCRSMKSLLRSFDAKLKRTNKRAWKAVHPKYEKDTGKLVFFLQKTVASKSQAYWEVSQWSRSGSYSSWFHRNIASGQNSGGSVKIEIHVTWGQQQRPKENKEMTNRQIARLPLKRLEYSFQETDLVKKTARGKKWAPGTSYWFKGQTDTEANDLDDSDEEDEDKEMKEVVKEEEEEGDAMEIDG</sequence>
<dbReference type="Proteomes" id="UP000053411">
    <property type="component" value="Unassembled WGS sequence"/>
</dbReference>
<protein>
    <submittedName>
        <fullName evidence="2">Uncharacterized protein</fullName>
    </submittedName>
</protein>
<dbReference type="AlphaFoldDB" id="A0A0D2L4X3"/>
<accession>A0A0D2L4X3</accession>
<name>A0A0D2L4X3_9EURO</name>
<evidence type="ECO:0000313" key="3">
    <source>
        <dbReference type="Proteomes" id="UP000053411"/>
    </source>
</evidence>
<dbReference type="GeneID" id="27706562"/>
<proteinExistence type="predicted"/>
<evidence type="ECO:0000256" key="1">
    <source>
        <dbReference type="SAM" id="MobiDB-lite"/>
    </source>
</evidence>
<feature type="region of interest" description="Disordered" evidence="1">
    <location>
        <begin position="1"/>
        <end position="68"/>
    </location>
</feature>
<feature type="compositionally biased region" description="Acidic residues" evidence="1">
    <location>
        <begin position="224"/>
        <end position="237"/>
    </location>
</feature>
<dbReference type="OrthoDB" id="4151222at2759"/>
<dbReference type="VEuPathDB" id="FungiDB:Z520_00816"/>
<organism evidence="2 3">
    <name type="scientific">Fonsecaea multimorphosa CBS 102226</name>
    <dbReference type="NCBI Taxonomy" id="1442371"/>
    <lineage>
        <taxon>Eukaryota</taxon>
        <taxon>Fungi</taxon>
        <taxon>Dikarya</taxon>
        <taxon>Ascomycota</taxon>
        <taxon>Pezizomycotina</taxon>
        <taxon>Eurotiomycetes</taxon>
        <taxon>Chaetothyriomycetidae</taxon>
        <taxon>Chaetothyriales</taxon>
        <taxon>Herpotrichiellaceae</taxon>
        <taxon>Fonsecaea</taxon>
    </lineage>
</organism>
<evidence type="ECO:0000313" key="2">
    <source>
        <dbReference type="EMBL" id="KIY04124.1"/>
    </source>
</evidence>
<reference evidence="2 3" key="1">
    <citation type="submission" date="2015-01" db="EMBL/GenBank/DDBJ databases">
        <title>The Genome Sequence of Fonsecaea multimorphosa CBS 102226.</title>
        <authorList>
            <consortium name="The Broad Institute Genomics Platform"/>
            <person name="Cuomo C."/>
            <person name="de Hoog S."/>
            <person name="Gorbushina A."/>
            <person name="Stielow B."/>
            <person name="Teixiera M."/>
            <person name="Abouelleil A."/>
            <person name="Chapman S.B."/>
            <person name="Priest M."/>
            <person name="Young S.K."/>
            <person name="Wortman J."/>
            <person name="Nusbaum C."/>
            <person name="Birren B."/>
        </authorList>
    </citation>
    <scope>NUCLEOTIDE SEQUENCE [LARGE SCALE GENOMIC DNA]</scope>
    <source>
        <strain evidence="2 3">CBS 102226</strain>
    </source>
</reference>
<feature type="compositionally biased region" description="Low complexity" evidence="1">
    <location>
        <begin position="43"/>
        <end position="60"/>
    </location>
</feature>
<dbReference type="RefSeq" id="XP_016638246.1">
    <property type="nucleotide sequence ID" value="XM_016771336.1"/>
</dbReference>
<dbReference type="EMBL" id="KN848062">
    <property type="protein sequence ID" value="KIY04124.1"/>
    <property type="molecule type" value="Genomic_DNA"/>
</dbReference>
<feature type="compositionally biased region" description="Acidic residues" evidence="1">
    <location>
        <begin position="245"/>
        <end position="258"/>
    </location>
</feature>